<dbReference type="GO" id="GO:0016042">
    <property type="term" value="P:lipid catabolic process"/>
    <property type="evidence" value="ECO:0007669"/>
    <property type="project" value="UniProtKB-KW"/>
</dbReference>
<dbReference type="InterPro" id="IPR001192">
    <property type="entry name" value="PI-PLC_fam"/>
</dbReference>
<feature type="domain" description="EF-hand" evidence="19">
    <location>
        <begin position="35"/>
        <end position="70"/>
    </location>
</feature>
<accession>A0A2K5PME1</accession>
<dbReference type="InterPro" id="IPR015359">
    <property type="entry name" value="PLC_EF-hand-like"/>
</dbReference>
<dbReference type="STRING" id="9516.ENSCCAP00000004791"/>
<evidence type="ECO:0000256" key="9">
    <source>
        <dbReference type="ARBA" id="ARBA00022963"/>
    </source>
</evidence>
<evidence type="ECO:0000256" key="8">
    <source>
        <dbReference type="ARBA" id="ARBA00022837"/>
    </source>
</evidence>
<dbReference type="SMART" id="SM00149">
    <property type="entry name" value="PLCYc"/>
    <property type="match status" value="1"/>
</dbReference>
<evidence type="ECO:0000256" key="13">
    <source>
        <dbReference type="ARBA" id="ARBA00023279"/>
    </source>
</evidence>
<keyword evidence="5" id="KW-0217">Developmental protein</keyword>
<dbReference type="EC" id="3.1.4.11" evidence="16"/>
<dbReference type="Gene3D" id="2.60.40.150">
    <property type="entry name" value="C2 domain"/>
    <property type="match status" value="1"/>
</dbReference>
<dbReference type="Gene3D" id="1.10.238.10">
    <property type="entry name" value="EF-hand"/>
    <property type="match status" value="1"/>
</dbReference>
<keyword evidence="7 16" id="KW-0378">Hydrolase</keyword>
<feature type="domain" description="PI-PLC Y-box" evidence="18">
    <location>
        <begin position="349"/>
        <end position="465"/>
    </location>
</feature>
<reference evidence="20" key="2">
    <citation type="submission" date="2025-09" db="UniProtKB">
        <authorList>
            <consortium name="Ensembl"/>
        </authorList>
    </citation>
    <scope>IDENTIFICATION</scope>
</reference>
<dbReference type="GeneTree" id="ENSGT00940000159950"/>
<evidence type="ECO:0000259" key="17">
    <source>
        <dbReference type="PROSITE" id="PS50004"/>
    </source>
</evidence>
<dbReference type="FunFam" id="2.60.40.150:FF:000147">
    <property type="entry name" value="Phosphoinositide phospholipase C"/>
    <property type="match status" value="1"/>
</dbReference>
<sequence>METRWFLSKIQDDFRGGKINLEKTHRLLEKLDIRCSYIHVKNIFKDNDKLKQGRITIEEFRAIYRIIAHREEIIEIFNAYSENRKILSEHNLVQFLTQEQYSVEMSKTIAFEIIQKYEPIEEVRKAHQMSLEGFTRYMDSSECLLFKNECRKVYQDMTHPLNDYFISSSHNTYLVSGQLVGPSDLWGYVSALVKGCRCLEIDCWDGAQNEPVVYHGYTLTSKLLFKTVIQAIHKYAFMTSDYPVVLSLENHCSPAQQEVMADNLQTTFGESLLSDMLDDFPDTLPSPEALKFKVLVKNKKIGTLKETRERKGSDKRGDNQDKETGVKKLSGAMLFKKKKIRKLKISLALSDLVIYTKAEKFRNFQHSRLYQQFNENNSIGETQARKLSKLRVHEFIFHTRKFITRIYPKATRADSSNFNPQEFWNIGCQMVALNFQTPGLPMDLQNGKFLDNGGSGYILKPHFLRDSKSDFNPSNIKESMPITLTIRLISGIQLPLSHSSSNKGDTLVIIEVFGVPNDQMKQQTRVIKKNAFSPRWNETFTFIIHVPELALIRFVVESQGLIAGNEFLGQYTLPLLCMNKGYRHVPLLSRMGESLEPASLFVYVWYIR</sequence>
<evidence type="ECO:0000256" key="12">
    <source>
        <dbReference type="ARBA" id="ARBA00023242"/>
    </source>
</evidence>
<dbReference type="PRINTS" id="PR00390">
    <property type="entry name" value="PHPHLIPASEC"/>
</dbReference>
<comment type="catalytic activity">
    <reaction evidence="14">
        <text>a 1,2-diacyl-sn-glycero-3-phospho-(1D-myo-inositol-4,5-bisphosphate) + H2O = 1D-myo-inositol 1,4,5-trisphosphate + a 1,2-diacyl-sn-glycerol + H(+)</text>
        <dbReference type="Rhea" id="RHEA:33179"/>
        <dbReference type="ChEBI" id="CHEBI:15377"/>
        <dbReference type="ChEBI" id="CHEBI:15378"/>
        <dbReference type="ChEBI" id="CHEBI:17815"/>
        <dbReference type="ChEBI" id="CHEBI:58456"/>
        <dbReference type="ChEBI" id="CHEBI:203600"/>
        <dbReference type="EC" id="3.1.4.11"/>
    </reaction>
    <physiologicalReaction direction="left-to-right" evidence="14">
        <dbReference type="Rhea" id="RHEA:33180"/>
    </physiologicalReaction>
</comment>
<dbReference type="GO" id="GO:0035556">
    <property type="term" value="P:intracellular signal transduction"/>
    <property type="evidence" value="ECO:0007669"/>
    <property type="project" value="InterPro"/>
</dbReference>
<evidence type="ECO:0000313" key="21">
    <source>
        <dbReference type="Proteomes" id="UP000233040"/>
    </source>
</evidence>
<evidence type="ECO:0000256" key="11">
    <source>
        <dbReference type="ARBA" id="ARBA00023224"/>
    </source>
</evidence>
<dbReference type="FunFam" id="1.10.238.10:FF:000005">
    <property type="entry name" value="Phosphoinositide phospholipase C"/>
    <property type="match status" value="1"/>
</dbReference>
<keyword evidence="11" id="KW-0807">Transducer</keyword>
<dbReference type="GO" id="GO:0010314">
    <property type="term" value="F:phosphatidylinositol-5-phosphate binding"/>
    <property type="evidence" value="ECO:0007669"/>
    <property type="project" value="Ensembl"/>
</dbReference>
<evidence type="ECO:0000256" key="4">
    <source>
        <dbReference type="ARBA" id="ARBA00004556"/>
    </source>
</evidence>
<dbReference type="OMA" id="DAWDNDE"/>
<dbReference type="InterPro" id="IPR011992">
    <property type="entry name" value="EF-hand-dom_pair"/>
</dbReference>
<keyword evidence="9 16" id="KW-0442">Lipid degradation</keyword>
<dbReference type="CDD" id="cd00275">
    <property type="entry name" value="C2_PLC_like"/>
    <property type="match status" value="1"/>
</dbReference>
<dbReference type="GO" id="GO:0005546">
    <property type="term" value="F:phosphatidylinositol-4,5-bisphosphate binding"/>
    <property type="evidence" value="ECO:0007669"/>
    <property type="project" value="Ensembl"/>
</dbReference>
<evidence type="ECO:0000256" key="6">
    <source>
        <dbReference type="ARBA" id="ARBA00022490"/>
    </source>
</evidence>
<dbReference type="PROSITE" id="PS50004">
    <property type="entry name" value="C2"/>
    <property type="match status" value="1"/>
</dbReference>
<dbReference type="GO" id="GO:0060470">
    <property type="term" value="P:positive regulation of cytosolic calcium ion concentration involved in egg activation"/>
    <property type="evidence" value="ECO:0007669"/>
    <property type="project" value="Ensembl"/>
</dbReference>
<reference evidence="20" key="1">
    <citation type="submission" date="2025-08" db="UniProtKB">
        <authorList>
            <consortium name="Ensembl"/>
        </authorList>
    </citation>
    <scope>IDENTIFICATION</scope>
</reference>
<evidence type="ECO:0000256" key="3">
    <source>
        <dbReference type="ARBA" id="ARBA00004123"/>
    </source>
</evidence>
<dbReference type="InterPro" id="IPR000909">
    <property type="entry name" value="PLipase_C_PInositol-sp_X_dom"/>
</dbReference>
<keyword evidence="8" id="KW-0106">Calcium</keyword>
<dbReference type="InterPro" id="IPR001711">
    <property type="entry name" value="PLipase_C_Pinositol-sp_Y"/>
</dbReference>
<dbReference type="GO" id="GO:0061827">
    <property type="term" value="C:sperm head"/>
    <property type="evidence" value="ECO:0007669"/>
    <property type="project" value="Ensembl"/>
</dbReference>
<dbReference type="GO" id="GO:0004435">
    <property type="term" value="F:phosphatidylinositol-4,5-bisphosphate phospholipase C activity"/>
    <property type="evidence" value="ECO:0007669"/>
    <property type="project" value="UniProtKB-EC"/>
</dbReference>
<gene>
    <name evidence="20" type="primary">PLCZ1</name>
</gene>
<dbReference type="SUPFAM" id="SSF51695">
    <property type="entry name" value="PLC-like phosphodiesterases"/>
    <property type="match status" value="1"/>
</dbReference>
<dbReference type="Pfam" id="PF00168">
    <property type="entry name" value="C2"/>
    <property type="match status" value="1"/>
</dbReference>
<comment type="subcellular location">
    <subcellularLocation>
        <location evidence="4">Cytoplasm</location>
        <location evidence="4">Perinuclear region</location>
    </subcellularLocation>
    <subcellularLocation>
        <location evidence="3">Nucleus</location>
    </subcellularLocation>
</comment>
<evidence type="ECO:0000256" key="14">
    <source>
        <dbReference type="ARBA" id="ARBA00023674"/>
    </source>
</evidence>
<evidence type="ECO:0000313" key="20">
    <source>
        <dbReference type="Ensembl" id="ENSCCAP00000004791.1"/>
    </source>
</evidence>
<dbReference type="PANTHER" id="PTHR10336">
    <property type="entry name" value="PHOSPHOINOSITIDE-SPECIFIC PHOSPHOLIPASE C FAMILY PROTEIN"/>
    <property type="match status" value="1"/>
</dbReference>
<dbReference type="PANTHER" id="PTHR10336:SF29">
    <property type="entry name" value="1-PHOSPHATIDYLINOSITOL 4,5-BISPHOSPHATE PHOSPHODIESTERASE ZETA-1"/>
    <property type="match status" value="1"/>
</dbReference>
<dbReference type="Ensembl" id="ENSCCAT00000022027.1">
    <property type="protein sequence ID" value="ENSCCAP00000004791.1"/>
    <property type="gene ID" value="ENSCCAG00000019981.1"/>
</dbReference>
<keyword evidence="21" id="KW-1185">Reference proteome</keyword>
<dbReference type="Pfam" id="PF00387">
    <property type="entry name" value="PI-PLC-Y"/>
    <property type="match status" value="1"/>
</dbReference>
<evidence type="ECO:0000256" key="5">
    <source>
        <dbReference type="ARBA" id="ARBA00022473"/>
    </source>
</evidence>
<dbReference type="SMART" id="SM00239">
    <property type="entry name" value="C2"/>
    <property type="match status" value="1"/>
</dbReference>
<evidence type="ECO:0000259" key="18">
    <source>
        <dbReference type="PROSITE" id="PS50008"/>
    </source>
</evidence>
<organism evidence="20 21">
    <name type="scientific">Cebus imitator</name>
    <name type="common">Panamanian white-faced capuchin</name>
    <name type="synonym">Cebus capucinus imitator</name>
    <dbReference type="NCBI Taxonomy" id="2715852"/>
    <lineage>
        <taxon>Eukaryota</taxon>
        <taxon>Metazoa</taxon>
        <taxon>Chordata</taxon>
        <taxon>Craniata</taxon>
        <taxon>Vertebrata</taxon>
        <taxon>Euteleostomi</taxon>
        <taxon>Mammalia</taxon>
        <taxon>Eutheria</taxon>
        <taxon>Euarchontoglires</taxon>
        <taxon>Primates</taxon>
        <taxon>Haplorrhini</taxon>
        <taxon>Platyrrhini</taxon>
        <taxon>Cebidae</taxon>
        <taxon>Cebinae</taxon>
        <taxon>Cebus</taxon>
    </lineage>
</organism>
<comment type="function">
    <text evidence="2">The production of the second messenger molecules diacylglycerol (DAG) and inositol 1,4,5-trisphosphate (IP3) is mediated by activated phosphatidylinositol-specific phospholipase C enzymes. In vitro, hydrolyzes PtdIns(4,5)P2 in a Ca(2+)-dependent manner. Triggers intracellular Ca(2+) oscillations in oocytes solely during M phase and is involved in inducing oocyte activation and initiating embryonic development up to the blastocyst stage. Is therefore a strong candidate for the egg-activating soluble sperm factor that is transferred from the sperm into the egg cytoplasm following gamete membrane fusion. May exert an inhibitory effect on phospholipase-C-coupled processes that depend on calcium ions and protein kinase C, including CFTR trafficking and function.</text>
</comment>
<evidence type="ECO:0000256" key="16">
    <source>
        <dbReference type="RuleBase" id="RU361133"/>
    </source>
</evidence>
<protein>
    <recommendedName>
        <fullName evidence="16">Phosphoinositide phospholipase C</fullName>
        <ecNumber evidence="16">3.1.4.11</ecNumber>
    </recommendedName>
</protein>
<dbReference type="GO" id="GO:0045120">
    <property type="term" value="C:pronucleus"/>
    <property type="evidence" value="ECO:0007669"/>
    <property type="project" value="Ensembl"/>
</dbReference>
<proteinExistence type="predicted"/>
<name>A0A2K5PME1_CEBIM</name>
<dbReference type="GO" id="GO:0006816">
    <property type="term" value="P:calcium ion transport"/>
    <property type="evidence" value="ECO:0007669"/>
    <property type="project" value="Ensembl"/>
</dbReference>
<dbReference type="SMART" id="SM00148">
    <property type="entry name" value="PLCXc"/>
    <property type="match status" value="1"/>
</dbReference>
<dbReference type="GO" id="GO:0048471">
    <property type="term" value="C:perinuclear region of cytoplasm"/>
    <property type="evidence" value="ECO:0007669"/>
    <property type="project" value="UniProtKB-SubCell"/>
</dbReference>
<evidence type="ECO:0000256" key="15">
    <source>
        <dbReference type="ARBA" id="ARBA00065216"/>
    </source>
</evidence>
<dbReference type="InterPro" id="IPR035892">
    <property type="entry name" value="C2_domain_sf"/>
</dbReference>
<dbReference type="GeneID" id="108304639"/>
<dbReference type="PROSITE" id="PS50008">
    <property type="entry name" value="PIPLC_Y_DOMAIN"/>
    <property type="match status" value="1"/>
</dbReference>
<dbReference type="GO" id="GO:0005654">
    <property type="term" value="C:nucleoplasm"/>
    <property type="evidence" value="ECO:0007669"/>
    <property type="project" value="Ensembl"/>
</dbReference>
<dbReference type="Pfam" id="PF00388">
    <property type="entry name" value="PI-PLC-X"/>
    <property type="match status" value="1"/>
</dbReference>
<dbReference type="PROSITE" id="PS50007">
    <property type="entry name" value="PIPLC_X_DOMAIN"/>
    <property type="match status" value="1"/>
</dbReference>
<dbReference type="RefSeq" id="XP_037595054.1">
    <property type="nucleotide sequence ID" value="XM_037739126.1"/>
</dbReference>
<dbReference type="InterPro" id="IPR002048">
    <property type="entry name" value="EF_hand_dom"/>
</dbReference>
<dbReference type="InterPro" id="IPR017946">
    <property type="entry name" value="PLC-like_Pdiesterase_TIM-brl"/>
</dbReference>
<dbReference type="SUPFAM" id="SSF49562">
    <property type="entry name" value="C2 domain (Calcium/lipid-binding domain, CaLB)"/>
    <property type="match status" value="1"/>
</dbReference>
<evidence type="ECO:0000259" key="19">
    <source>
        <dbReference type="PROSITE" id="PS50222"/>
    </source>
</evidence>
<keyword evidence="12" id="KW-0539">Nucleus</keyword>
<dbReference type="FunFam" id="3.20.20.190:FF:000027">
    <property type="entry name" value="Phosphoinositide phospholipase C"/>
    <property type="match status" value="1"/>
</dbReference>
<evidence type="ECO:0000256" key="1">
    <source>
        <dbReference type="ARBA" id="ARBA00001913"/>
    </source>
</evidence>
<dbReference type="InterPro" id="IPR000008">
    <property type="entry name" value="C2_dom"/>
</dbReference>
<keyword evidence="13" id="KW-0278">Fertilization</keyword>
<dbReference type="GO" id="GO:0005509">
    <property type="term" value="F:calcium ion binding"/>
    <property type="evidence" value="ECO:0007669"/>
    <property type="project" value="InterPro"/>
</dbReference>
<dbReference type="PROSITE" id="PS50222">
    <property type="entry name" value="EF_HAND_2"/>
    <property type="match status" value="1"/>
</dbReference>
<dbReference type="CTD" id="89869"/>
<evidence type="ECO:0000256" key="2">
    <source>
        <dbReference type="ARBA" id="ARBA00003992"/>
    </source>
</evidence>
<dbReference type="SUPFAM" id="SSF47473">
    <property type="entry name" value="EF-hand"/>
    <property type="match status" value="1"/>
</dbReference>
<comment type="cofactor">
    <cofactor evidence="1">
        <name>Ca(2+)</name>
        <dbReference type="ChEBI" id="CHEBI:29108"/>
    </cofactor>
</comment>
<dbReference type="Gene3D" id="3.20.20.190">
    <property type="entry name" value="Phosphatidylinositol (PI) phosphodiesterase"/>
    <property type="match status" value="1"/>
</dbReference>
<evidence type="ECO:0000256" key="7">
    <source>
        <dbReference type="ARBA" id="ARBA00022801"/>
    </source>
</evidence>
<dbReference type="GO" id="GO:0005730">
    <property type="term" value="C:nucleolus"/>
    <property type="evidence" value="ECO:0007669"/>
    <property type="project" value="Ensembl"/>
</dbReference>
<comment type="subunit">
    <text evidence="15">Interacts via its C2 domain with PtdIns(3)P and, to a lesser extent, PtdIns(5)P in vitro.</text>
</comment>
<dbReference type="Proteomes" id="UP000233040">
    <property type="component" value="Unassembled WGS sequence"/>
</dbReference>
<dbReference type="KEGG" id="cimi:108304639"/>
<dbReference type="AlphaFoldDB" id="A0A2K5PME1"/>
<feature type="domain" description="C2" evidence="17">
    <location>
        <begin position="465"/>
        <end position="589"/>
    </location>
</feature>
<evidence type="ECO:0000256" key="10">
    <source>
        <dbReference type="ARBA" id="ARBA00023098"/>
    </source>
</evidence>
<dbReference type="GO" id="GO:0032266">
    <property type="term" value="F:phosphatidylinositol-3-phosphate binding"/>
    <property type="evidence" value="ECO:0007669"/>
    <property type="project" value="Ensembl"/>
</dbReference>
<dbReference type="FunFam" id="1.10.238.10:FF:000357">
    <property type="entry name" value="Phosphoinositide phospholipase C"/>
    <property type="match status" value="1"/>
</dbReference>
<keyword evidence="10 16" id="KW-0443">Lipid metabolism</keyword>
<keyword evidence="6" id="KW-0963">Cytoplasm</keyword>
<dbReference type="Pfam" id="PF09279">
    <property type="entry name" value="EF-hand_like"/>
    <property type="match status" value="1"/>
</dbReference>
<dbReference type="CDD" id="cd08595">
    <property type="entry name" value="PI-PLCc_zeta"/>
    <property type="match status" value="1"/>
</dbReference>